<evidence type="ECO:0000256" key="6">
    <source>
        <dbReference type="SAM" id="Phobius"/>
    </source>
</evidence>
<comment type="caution">
    <text evidence="9">The sequence shown here is derived from an EMBL/GenBank/DDBJ whole genome shotgun (WGS) entry which is preliminary data.</text>
</comment>
<feature type="region of interest" description="Disordered" evidence="5">
    <location>
        <begin position="372"/>
        <end position="444"/>
    </location>
</feature>
<dbReference type="PROSITE" id="PS50011">
    <property type="entry name" value="PROTEIN_KINASE_DOM"/>
    <property type="match status" value="1"/>
</dbReference>
<dbReference type="InterPro" id="IPR000719">
    <property type="entry name" value="Prot_kinase_dom"/>
</dbReference>
<name>A0A4V3XAK5_9APHY</name>
<dbReference type="Gene3D" id="3.30.200.20">
    <property type="entry name" value="Phosphorylase Kinase, domain 1"/>
    <property type="match status" value="1"/>
</dbReference>
<dbReference type="InterPro" id="IPR015797">
    <property type="entry name" value="NUDIX_hydrolase-like_dom_sf"/>
</dbReference>
<keyword evidence="6" id="KW-0812">Transmembrane</keyword>
<dbReference type="Pfam" id="PF00293">
    <property type="entry name" value="NUDIX"/>
    <property type="match status" value="1"/>
</dbReference>
<feature type="region of interest" description="Disordered" evidence="5">
    <location>
        <begin position="461"/>
        <end position="481"/>
    </location>
</feature>
<feature type="domain" description="Protein kinase" evidence="7">
    <location>
        <begin position="25"/>
        <end position="326"/>
    </location>
</feature>
<dbReference type="SUPFAM" id="SSF56112">
    <property type="entry name" value="Protein kinase-like (PK-like)"/>
    <property type="match status" value="1"/>
</dbReference>
<evidence type="ECO:0000259" key="8">
    <source>
        <dbReference type="PROSITE" id="PS51462"/>
    </source>
</evidence>
<dbReference type="InterPro" id="IPR017441">
    <property type="entry name" value="Protein_kinase_ATP_BS"/>
</dbReference>
<dbReference type="EMBL" id="SGPJ01000118">
    <property type="protein sequence ID" value="THG98462.1"/>
    <property type="molecule type" value="Genomic_DNA"/>
</dbReference>
<protein>
    <recommendedName>
        <fullName evidence="11">Nudix hydrolase domain-containing protein</fullName>
    </recommendedName>
</protein>
<evidence type="ECO:0000313" key="10">
    <source>
        <dbReference type="Proteomes" id="UP000309038"/>
    </source>
</evidence>
<dbReference type="SMART" id="SM00220">
    <property type="entry name" value="S_TKc"/>
    <property type="match status" value="1"/>
</dbReference>
<dbReference type="InterPro" id="IPR011009">
    <property type="entry name" value="Kinase-like_dom_sf"/>
</dbReference>
<dbReference type="PANTHER" id="PTHR48014:SF21">
    <property type="entry name" value="SERINE_THREONINE-PROTEIN KINASE FRAY2"/>
    <property type="match status" value="1"/>
</dbReference>
<dbReference type="InterPro" id="IPR000086">
    <property type="entry name" value="NUDIX_hydrolase_dom"/>
</dbReference>
<dbReference type="GO" id="GO:0004672">
    <property type="term" value="F:protein kinase activity"/>
    <property type="evidence" value="ECO:0007669"/>
    <property type="project" value="InterPro"/>
</dbReference>
<dbReference type="PANTHER" id="PTHR48014">
    <property type="entry name" value="SERINE/THREONINE-PROTEIN KINASE FRAY2"/>
    <property type="match status" value="1"/>
</dbReference>
<evidence type="ECO:0000259" key="7">
    <source>
        <dbReference type="PROSITE" id="PS50011"/>
    </source>
</evidence>
<gene>
    <name evidence="9" type="ORF">EW026_g3725</name>
</gene>
<proteinExistence type="inferred from homology"/>
<feature type="region of interest" description="Disordered" evidence="5">
    <location>
        <begin position="263"/>
        <end position="290"/>
    </location>
</feature>
<evidence type="ECO:0000256" key="1">
    <source>
        <dbReference type="ARBA" id="ARBA00008874"/>
    </source>
</evidence>
<feature type="domain" description="Nudix hydrolase" evidence="8">
    <location>
        <begin position="534"/>
        <end position="717"/>
    </location>
</feature>
<evidence type="ECO:0000256" key="4">
    <source>
        <dbReference type="PROSITE-ProRule" id="PRU10141"/>
    </source>
</evidence>
<dbReference type="Gene3D" id="3.90.79.10">
    <property type="entry name" value="Nucleoside Triphosphate Pyrophosphohydrolase"/>
    <property type="match status" value="1"/>
</dbReference>
<dbReference type="GO" id="GO:0005524">
    <property type="term" value="F:ATP binding"/>
    <property type="evidence" value="ECO:0007669"/>
    <property type="project" value="UniProtKB-UniRule"/>
</dbReference>
<keyword evidence="2 4" id="KW-0547">Nucleotide-binding</keyword>
<keyword evidence="3 4" id="KW-0067">ATP-binding</keyword>
<dbReference type="PROSITE" id="PS51462">
    <property type="entry name" value="NUDIX"/>
    <property type="match status" value="1"/>
</dbReference>
<accession>A0A4V3XAK5</accession>
<evidence type="ECO:0000256" key="5">
    <source>
        <dbReference type="SAM" id="MobiDB-lite"/>
    </source>
</evidence>
<dbReference type="PROSITE" id="PS00108">
    <property type="entry name" value="PROTEIN_KINASE_ST"/>
    <property type="match status" value="1"/>
</dbReference>
<feature type="binding site" evidence="4">
    <location>
        <position position="59"/>
    </location>
    <ligand>
        <name>ATP</name>
        <dbReference type="ChEBI" id="CHEBI:30616"/>
    </ligand>
</feature>
<dbReference type="GO" id="GO:0043539">
    <property type="term" value="F:protein serine/threonine kinase activator activity"/>
    <property type="evidence" value="ECO:0007669"/>
    <property type="project" value="InterPro"/>
</dbReference>
<keyword evidence="6" id="KW-1133">Transmembrane helix</keyword>
<reference evidence="9 10" key="1">
    <citation type="submission" date="2019-02" db="EMBL/GenBank/DDBJ databases">
        <title>Genome sequencing of the rare red list fungi Phlebia centrifuga.</title>
        <authorList>
            <person name="Buettner E."/>
            <person name="Kellner H."/>
        </authorList>
    </citation>
    <scope>NUCLEOTIDE SEQUENCE [LARGE SCALE GENOMIC DNA]</scope>
    <source>
        <strain evidence="9 10">DSM 108282</strain>
    </source>
</reference>
<keyword evidence="6" id="KW-0472">Membrane</keyword>
<evidence type="ECO:0000256" key="3">
    <source>
        <dbReference type="ARBA" id="ARBA00022840"/>
    </source>
</evidence>
<dbReference type="Gene3D" id="1.10.510.10">
    <property type="entry name" value="Transferase(Phosphotransferase) domain 1"/>
    <property type="match status" value="1"/>
</dbReference>
<sequence length="944" mass="102464">MDLKQKFVGAVEDEWQMYSDQLSDYTIGPPIGFGASSIVHTAVFQPPPSSNAPTPCALKVVDLDRLPPHALHLLMQETKLMSLSKHPNVLRIRGQWMDGHKLHIAMRLMNAGSAADVMRYAWPGGMEEEVVKCILKQTLEGLNYLHTNGLIHRDVKAANLLIDDDGTVLLGDLGVAAPLWESDSAPRHAYPMAHYTPSSSYTHTHPHHLNAHSHTPKRILGKRKSFVGTPCWMAPEVITGKQYNASADIWSFGITALELTSGHPPLSRSSPSAVLSHIASSPPPSLTRDNGVHKYSSTFFDIVQSCLNKDPAQRPTAEQLLDSSFFKGAKKKGYLVGTVLKGLPPLVQRQERRQLPSLMTHTTMDSWDFALTESSTSDSTGGTPIDPSDPDVPASAQSATPPSQLLWRKLVGRRKESFGESLGEGDSLREKDASGGGDTLRRKVGMLAGKGVGIMRTVSRVGTAGPASPSSTQPHTSSPPLAAINDIPASVHVLLNIMSSVVQEHATILPLLSRALNQIRSTPPRIIASPATQPRRAAVALILRVSPPPTYPTPSTSTALPPPATLAEFFQLDWVNAPGARPEILFLRREKPDDGTERINGAGASSEAHVAFPGGRTEDGDEGGMYTAMRQTWEEIGLDLAESAYTPVGQLDDREITTSLGKRLLMILSPFVFLQLTPHTTPIDPAPGTSLHWVPLSELLPDSLTAGKEQAGPRVRRPRWSSVTVDASSRLAPRHSPLLRFLVKVLVGNMKFPAILINPAATSTITSAPTDDKVIDQKRAFVENGAHVTGTGLNRQGSLSKLRPRQRNEELKLWGLSLGMTLDLLAHMALPTAGNGADALVPPDAQIIGVPALAPSLTSVFPRFSYPDVNFWIWVFAKRYREVVRGWEASVRGGGTNDRRINWTGSALNTFYAAVRKALVVVIVVRAILVLLGFLFGGWFLFLR</sequence>
<keyword evidence="10" id="KW-1185">Reference proteome</keyword>
<evidence type="ECO:0000256" key="2">
    <source>
        <dbReference type="ARBA" id="ARBA00022741"/>
    </source>
</evidence>
<dbReference type="InterPro" id="IPR008271">
    <property type="entry name" value="Ser/Thr_kinase_AS"/>
</dbReference>
<comment type="similarity">
    <text evidence="1">Belongs to the protein kinase superfamily. STE Ser/Thr protein kinase family. STE20 subfamily.</text>
</comment>
<dbReference type="InterPro" id="IPR047173">
    <property type="entry name" value="STRAD_A/B-like"/>
</dbReference>
<dbReference type="Pfam" id="PF00069">
    <property type="entry name" value="Pkinase"/>
    <property type="match status" value="1"/>
</dbReference>
<evidence type="ECO:0000313" key="9">
    <source>
        <dbReference type="EMBL" id="THG98462.1"/>
    </source>
</evidence>
<dbReference type="AlphaFoldDB" id="A0A4V3XAK5"/>
<feature type="compositionally biased region" description="Low complexity" evidence="5">
    <location>
        <begin position="372"/>
        <end position="383"/>
    </location>
</feature>
<dbReference type="SUPFAM" id="SSF55811">
    <property type="entry name" value="Nudix"/>
    <property type="match status" value="1"/>
</dbReference>
<dbReference type="Proteomes" id="UP000309038">
    <property type="component" value="Unassembled WGS sequence"/>
</dbReference>
<dbReference type="PROSITE" id="PS00107">
    <property type="entry name" value="PROTEIN_KINASE_ATP"/>
    <property type="match status" value="1"/>
</dbReference>
<feature type="transmembrane region" description="Helical" evidence="6">
    <location>
        <begin position="918"/>
        <end position="942"/>
    </location>
</feature>
<organism evidence="9 10">
    <name type="scientific">Hermanssonia centrifuga</name>
    <dbReference type="NCBI Taxonomy" id="98765"/>
    <lineage>
        <taxon>Eukaryota</taxon>
        <taxon>Fungi</taxon>
        <taxon>Dikarya</taxon>
        <taxon>Basidiomycota</taxon>
        <taxon>Agaricomycotina</taxon>
        <taxon>Agaricomycetes</taxon>
        <taxon>Polyporales</taxon>
        <taxon>Meruliaceae</taxon>
        <taxon>Hermanssonia</taxon>
    </lineage>
</organism>
<feature type="compositionally biased region" description="Low complexity" evidence="5">
    <location>
        <begin position="466"/>
        <end position="480"/>
    </location>
</feature>
<evidence type="ECO:0008006" key="11">
    <source>
        <dbReference type="Google" id="ProtNLM"/>
    </source>
</evidence>